<feature type="domain" description="AMP-binding enzyme C-terminal" evidence="1">
    <location>
        <begin position="37"/>
        <end position="95"/>
    </location>
</feature>
<feature type="non-terminal residue" evidence="2">
    <location>
        <position position="1"/>
    </location>
</feature>
<dbReference type="InterPro" id="IPR045851">
    <property type="entry name" value="AMP-bd_C_sf"/>
</dbReference>
<evidence type="ECO:0000259" key="1">
    <source>
        <dbReference type="Pfam" id="PF13193"/>
    </source>
</evidence>
<gene>
    <name evidence="2" type="ORF">S01H1_72937</name>
</gene>
<dbReference type="AlphaFoldDB" id="X0XRG4"/>
<dbReference type="GO" id="GO:0070566">
    <property type="term" value="F:adenylyltransferase activity"/>
    <property type="evidence" value="ECO:0007669"/>
    <property type="project" value="TreeGrafter"/>
</dbReference>
<dbReference type="EMBL" id="BARS01048695">
    <property type="protein sequence ID" value="GAG39243.1"/>
    <property type="molecule type" value="Genomic_DNA"/>
</dbReference>
<dbReference type="PANTHER" id="PTHR22754:SF32">
    <property type="entry name" value="DISCO-INTERACTING PROTEIN 2"/>
    <property type="match status" value="1"/>
</dbReference>
<sequence length="135" mass="14744">WLETGDRGYMVDGYVFFVARDKDLIVIGGEKYVPDDIESAINRVPGVREGCVVVFGMLDEERGTEGLAAVVETRESTSEGLEKLRRAIRSEVTRTTGLGLPHLLLTSPGGVEKTTSGKLARSATRRRHLAALEGR</sequence>
<dbReference type="PANTHER" id="PTHR22754">
    <property type="entry name" value="DISCO-INTERACTING PROTEIN 2 DIP2 -RELATED"/>
    <property type="match status" value="1"/>
</dbReference>
<dbReference type="Gene3D" id="3.30.300.30">
    <property type="match status" value="1"/>
</dbReference>
<dbReference type="SUPFAM" id="SSF56801">
    <property type="entry name" value="Acetyl-CoA synthetase-like"/>
    <property type="match status" value="1"/>
</dbReference>
<proteinExistence type="predicted"/>
<evidence type="ECO:0000313" key="2">
    <source>
        <dbReference type="EMBL" id="GAG39243.1"/>
    </source>
</evidence>
<dbReference type="Pfam" id="PF13193">
    <property type="entry name" value="AMP-binding_C"/>
    <property type="match status" value="1"/>
</dbReference>
<dbReference type="GO" id="GO:0005886">
    <property type="term" value="C:plasma membrane"/>
    <property type="evidence" value="ECO:0007669"/>
    <property type="project" value="TreeGrafter"/>
</dbReference>
<protein>
    <recommendedName>
        <fullName evidence="1">AMP-binding enzyme C-terminal domain-containing protein</fullName>
    </recommendedName>
</protein>
<name>X0XRG4_9ZZZZ</name>
<dbReference type="InterPro" id="IPR025110">
    <property type="entry name" value="AMP-bd_C"/>
</dbReference>
<organism evidence="2">
    <name type="scientific">marine sediment metagenome</name>
    <dbReference type="NCBI Taxonomy" id="412755"/>
    <lineage>
        <taxon>unclassified sequences</taxon>
        <taxon>metagenomes</taxon>
        <taxon>ecological metagenomes</taxon>
    </lineage>
</organism>
<accession>X0XRG4</accession>
<comment type="caution">
    <text evidence="2">The sequence shown here is derived from an EMBL/GenBank/DDBJ whole genome shotgun (WGS) entry which is preliminary data.</text>
</comment>
<dbReference type="GO" id="GO:0006633">
    <property type="term" value="P:fatty acid biosynthetic process"/>
    <property type="evidence" value="ECO:0007669"/>
    <property type="project" value="TreeGrafter"/>
</dbReference>
<reference evidence="2" key="1">
    <citation type="journal article" date="2014" name="Front. Microbiol.">
        <title>High frequency of phylogenetically diverse reductive dehalogenase-homologous genes in deep subseafloor sedimentary metagenomes.</title>
        <authorList>
            <person name="Kawai M."/>
            <person name="Futagami T."/>
            <person name="Toyoda A."/>
            <person name="Takaki Y."/>
            <person name="Nishi S."/>
            <person name="Hori S."/>
            <person name="Arai W."/>
            <person name="Tsubouchi T."/>
            <person name="Morono Y."/>
            <person name="Uchiyama I."/>
            <person name="Ito T."/>
            <person name="Fujiyama A."/>
            <person name="Inagaki F."/>
            <person name="Takami H."/>
        </authorList>
    </citation>
    <scope>NUCLEOTIDE SEQUENCE</scope>
    <source>
        <strain evidence="2">Expedition CK06-06</strain>
    </source>
</reference>